<gene>
    <name evidence="1" type="ORF">NUW58_g4162</name>
</gene>
<dbReference type="Proteomes" id="UP001143856">
    <property type="component" value="Unassembled WGS sequence"/>
</dbReference>
<dbReference type="EMBL" id="JAPDGR010000699">
    <property type="protein sequence ID" value="KAJ2988083.1"/>
    <property type="molecule type" value="Genomic_DNA"/>
</dbReference>
<reference evidence="1" key="1">
    <citation type="submission" date="2022-10" db="EMBL/GenBank/DDBJ databases">
        <title>Genome Sequence of Xylaria curta.</title>
        <authorList>
            <person name="Buettner E."/>
        </authorList>
    </citation>
    <scope>NUCLEOTIDE SEQUENCE</scope>
    <source>
        <strain evidence="1">Babe10</strain>
    </source>
</reference>
<keyword evidence="2" id="KW-1185">Reference proteome</keyword>
<organism evidence="1 2">
    <name type="scientific">Xylaria curta</name>
    <dbReference type="NCBI Taxonomy" id="42375"/>
    <lineage>
        <taxon>Eukaryota</taxon>
        <taxon>Fungi</taxon>
        <taxon>Dikarya</taxon>
        <taxon>Ascomycota</taxon>
        <taxon>Pezizomycotina</taxon>
        <taxon>Sordariomycetes</taxon>
        <taxon>Xylariomycetidae</taxon>
        <taxon>Xylariales</taxon>
        <taxon>Xylariaceae</taxon>
        <taxon>Xylaria</taxon>
    </lineage>
</organism>
<name>A0ACC1P9Y0_9PEZI</name>
<protein>
    <submittedName>
        <fullName evidence="1">Uncharacterized protein</fullName>
    </submittedName>
</protein>
<evidence type="ECO:0000313" key="1">
    <source>
        <dbReference type="EMBL" id="KAJ2988083.1"/>
    </source>
</evidence>
<evidence type="ECO:0000313" key="2">
    <source>
        <dbReference type="Proteomes" id="UP001143856"/>
    </source>
</evidence>
<accession>A0ACC1P9Y0</accession>
<proteinExistence type="predicted"/>
<comment type="caution">
    <text evidence="1">The sequence shown here is derived from an EMBL/GenBank/DDBJ whole genome shotgun (WGS) entry which is preliminary data.</text>
</comment>
<sequence length="729" mass="81870">MADKEATVYILDLGSSMADCHNGRTESDLDWSMRYVWDKISTTVAASRKTWNVGVLGVRTDETNNPLEGEEEGCEGYENISVLQELGPMTMNSLETLRRHVKTGDTQNGDCISAIVLAIEMIEKFTKTLKYNRKIILVTDGEAPMDSSDIGDIAEKMKRSSIQLTVLGVDFDDVEFGFKEEDKSSIKKENEEILRDLVEKCDGLYGTMAEAIAELETPRVKMIKPYKTYDGLLTLGDPNMHEDAMSINVERYFKTHKATVPPASRVVMKTESNGGPSGVTETADGDEMQGVEPTPSFSAVKDARTYKVNDPDAPGGKRDVDFAELAKGYEYGRTAVHISESDYNITKIETTKSFSIVGFIYQEKYEPFLNMGETGMTIAQKFNDAAALKLSSLIHSLHELESYAVARIVTKDGKEPTLVLLAPHIEPDFECLYDVPLPFAEDVRNYPFPPLGKVITVQGTTITENHRNIPSQELQNAMDDYVDAMDISSWERNDEGNRTMEYGPVEDLFSPQLHRINQVIRHRATYPTQPVPPTPAILLKYANPPEDLVAKVKSDLEDLIDKASVKRVPPKAKGRRDKGDKPKPISGLDIDALLKQPGNKRDKINPDKAISDFKQKVELADDQADIENAIKQMGAIVRDIVTKSFGDQDYERAIEHIGVMRDIADQYEYPDLFNSFIRDFKTRLLSGEFNGNHRELWWKMKHARLGLIDNKESEHSKVEAEEAAEFLKK</sequence>